<feature type="domain" description="Glycosyltransferase subfamily 4-like N-terminal" evidence="2">
    <location>
        <begin position="146"/>
        <end position="209"/>
    </location>
</feature>
<protein>
    <submittedName>
        <fullName evidence="3">Glycosyltransferase</fullName>
        <ecNumber evidence="3">2.4.-.-</ecNumber>
    </submittedName>
</protein>
<dbReference type="Gene3D" id="3.40.50.2000">
    <property type="entry name" value="Glycogen Phosphorylase B"/>
    <property type="match status" value="2"/>
</dbReference>
<feature type="domain" description="Glycosyl transferase family 1" evidence="1">
    <location>
        <begin position="221"/>
        <end position="394"/>
    </location>
</feature>
<accession>A0ABV2TZW1</accession>
<evidence type="ECO:0000313" key="4">
    <source>
        <dbReference type="Proteomes" id="UP001549773"/>
    </source>
</evidence>
<dbReference type="RefSeq" id="WP_354619249.1">
    <property type="nucleotide sequence ID" value="NZ_JBEWYP010000008.1"/>
</dbReference>
<dbReference type="SUPFAM" id="SSF53756">
    <property type="entry name" value="UDP-Glycosyltransferase/glycogen phosphorylase"/>
    <property type="match status" value="1"/>
</dbReference>
<evidence type="ECO:0000313" key="3">
    <source>
        <dbReference type="EMBL" id="MET7030452.1"/>
    </source>
</evidence>
<dbReference type="GO" id="GO:0016757">
    <property type="term" value="F:glycosyltransferase activity"/>
    <property type="evidence" value="ECO:0007669"/>
    <property type="project" value="UniProtKB-KW"/>
</dbReference>
<dbReference type="EMBL" id="JBEWYP010000008">
    <property type="protein sequence ID" value="MET7030452.1"/>
    <property type="molecule type" value="Genomic_DNA"/>
</dbReference>
<name>A0ABV2TZW1_9FLAO</name>
<dbReference type="InterPro" id="IPR008928">
    <property type="entry name" value="6-hairpin_glycosidase_sf"/>
</dbReference>
<keyword evidence="4" id="KW-1185">Reference proteome</keyword>
<reference evidence="3 4" key="1">
    <citation type="submission" date="2024-07" db="EMBL/GenBank/DDBJ databases">
        <title>The genome sequence of type strain Sediminicola luteus GDMCC 1.2596T.</title>
        <authorList>
            <person name="Liu Y."/>
        </authorList>
    </citation>
    <scope>NUCLEOTIDE SEQUENCE [LARGE SCALE GENOMIC DNA]</scope>
    <source>
        <strain evidence="3 4">GDMCC 1.2596</strain>
    </source>
</reference>
<dbReference type="Proteomes" id="UP001549773">
    <property type="component" value="Unassembled WGS sequence"/>
</dbReference>
<keyword evidence="3" id="KW-0808">Transferase</keyword>
<dbReference type="SUPFAM" id="SSF48208">
    <property type="entry name" value="Six-hairpin glycosidases"/>
    <property type="match status" value="1"/>
</dbReference>
<comment type="caution">
    <text evidence="3">The sequence shown here is derived from an EMBL/GenBank/DDBJ whole genome shotgun (WGS) entry which is preliminary data.</text>
</comment>
<dbReference type="PANTHER" id="PTHR12526">
    <property type="entry name" value="GLYCOSYLTRANSFERASE"/>
    <property type="match status" value="1"/>
</dbReference>
<dbReference type="Pfam" id="PF13439">
    <property type="entry name" value="Glyco_transf_4"/>
    <property type="match status" value="1"/>
</dbReference>
<dbReference type="InterPro" id="IPR028098">
    <property type="entry name" value="Glyco_trans_4-like_N"/>
</dbReference>
<sequence length="778" mass="88735">MDTMDNDRTSNINRQLKQHIYSPQLNHRTTNIPSGAPKKKLTEIVCITSYPPRECGIATYSMDLVNTLKQKFGESFNISIYPLESNSSKHEYKDSIEGVLNTDLQLDFLQAAYYINSNPQVGLVLIQHEFGLFNNNENSFYEFLEYLDKPIVLTFHTVLPQPTEELKKKVALMCAQADQIIVMTHTSSRILQNEYKVPSSKVTVIAHGTHLIEFENKNDLKTKHDLEGRTVLSTFGLLGPGKSIETTLEALPGIIEHYPDVIFLIIGRTHPNLVKEQGEVYREFLETKVKSLGINNHVRFIDRFVPLEELLIYLKLTDIYLFTSKDPNQAVSGTFAYALSSGCPIISTPIPHALEVLKNGAGVLFDFQNAGQLQEAVVDLLGNEEKKYQMSLNGMHTSSVSAWQNAGIAHVRVFEKVLQSSLNLKYKKPPIDLRHLKKMTTDVGVIQFSQINQPDLDSGYTLDDNARALLAMCKHYELTGDPDDLKYIRTYFNFVFSCFRHDCKFLNYVNKDYEFTDQNETVNLEDACGRAIWALGYLLSMSWSFPEDFEPLKDKAMFVFKHAVKAMETTRSPRAIAFILKGLHFYNRINEGDCVNAKVTELADRLVSLYKKEADDNWQWFESYLTYGNSVLPESLLMAYSMTLKPEYRTIAKSSFDFLLSKIFNNGTIAVISNQNWHWKGETLSTEFKGGEQPIDVAYTILALRYFHKIFPHQGYNLKSEEAFDWFMGKNPLDQIIYNPCTGGCHDGLEMTNVNLNQGAESTISYLLARMAFENFNR</sequence>
<proteinExistence type="predicted"/>
<keyword evidence="3" id="KW-0328">Glycosyltransferase</keyword>
<evidence type="ECO:0000259" key="1">
    <source>
        <dbReference type="Pfam" id="PF00534"/>
    </source>
</evidence>
<dbReference type="PANTHER" id="PTHR12526:SF572">
    <property type="entry name" value="BLL5144 PROTEIN"/>
    <property type="match status" value="1"/>
</dbReference>
<evidence type="ECO:0000259" key="2">
    <source>
        <dbReference type="Pfam" id="PF13439"/>
    </source>
</evidence>
<dbReference type="EC" id="2.4.-.-" evidence="3"/>
<gene>
    <name evidence="3" type="ORF">ABXZ32_13670</name>
</gene>
<dbReference type="Pfam" id="PF00534">
    <property type="entry name" value="Glycos_transf_1"/>
    <property type="match status" value="1"/>
</dbReference>
<dbReference type="InterPro" id="IPR001296">
    <property type="entry name" value="Glyco_trans_1"/>
</dbReference>
<organism evidence="3 4">
    <name type="scientific">Sediminicola luteus</name>
    <dbReference type="NCBI Taxonomy" id="319238"/>
    <lineage>
        <taxon>Bacteria</taxon>
        <taxon>Pseudomonadati</taxon>
        <taxon>Bacteroidota</taxon>
        <taxon>Flavobacteriia</taxon>
        <taxon>Flavobacteriales</taxon>
        <taxon>Flavobacteriaceae</taxon>
        <taxon>Sediminicola</taxon>
    </lineage>
</organism>